<keyword evidence="3" id="KW-1185">Reference proteome</keyword>
<evidence type="ECO:0000313" key="3">
    <source>
        <dbReference type="Proteomes" id="UP000187209"/>
    </source>
</evidence>
<reference evidence="2 3" key="1">
    <citation type="submission" date="2016-11" db="EMBL/GenBank/DDBJ databases">
        <title>The macronuclear genome of Stentor coeruleus: a giant cell with tiny introns.</title>
        <authorList>
            <person name="Slabodnick M."/>
            <person name="Ruby J.G."/>
            <person name="Reiff S.B."/>
            <person name="Swart E.C."/>
            <person name="Gosai S."/>
            <person name="Prabakaran S."/>
            <person name="Witkowska E."/>
            <person name="Larue G.E."/>
            <person name="Fisher S."/>
            <person name="Freeman R.M."/>
            <person name="Gunawardena J."/>
            <person name="Chu W."/>
            <person name="Stover N.A."/>
            <person name="Gregory B.D."/>
            <person name="Nowacki M."/>
            <person name="Derisi J."/>
            <person name="Roy S.W."/>
            <person name="Marshall W.F."/>
            <person name="Sood P."/>
        </authorList>
    </citation>
    <scope>NUCLEOTIDE SEQUENCE [LARGE SCALE GENOMIC DNA]</scope>
    <source>
        <strain evidence="2">WM001</strain>
    </source>
</reference>
<accession>A0A1R2B689</accession>
<sequence length="274" mass="31734">MSIQHLRSKSFFNKAKHPREIILGNQKTKALKVSTSINQSVSVKKLKSPIIDCLNLSLSPTAPRFTYSIYSNQISKIESRFLFKPELDSNGKISVIFSVLEDLILISPELTTILSKIKTIFQECFLNLKHSSNILEEKLENSLEDLKRLEKRFKNIALECLDYQEQVKKRRSCIFELKKEKKHLFEEMDKKNEEIKKLKEEIHCLRRKDINEQDNKGEHKRNFNQLHVYIPRKSFDKFGIGSSQVSPIDLCTDIALASGAQGERLSPMLIQIPD</sequence>
<dbReference type="EMBL" id="MPUH01000926">
    <property type="protein sequence ID" value="OMJ72150.1"/>
    <property type="molecule type" value="Genomic_DNA"/>
</dbReference>
<proteinExistence type="predicted"/>
<dbReference type="AlphaFoldDB" id="A0A1R2B689"/>
<organism evidence="2 3">
    <name type="scientific">Stentor coeruleus</name>
    <dbReference type="NCBI Taxonomy" id="5963"/>
    <lineage>
        <taxon>Eukaryota</taxon>
        <taxon>Sar</taxon>
        <taxon>Alveolata</taxon>
        <taxon>Ciliophora</taxon>
        <taxon>Postciliodesmatophora</taxon>
        <taxon>Heterotrichea</taxon>
        <taxon>Heterotrichida</taxon>
        <taxon>Stentoridae</taxon>
        <taxon>Stentor</taxon>
    </lineage>
</organism>
<protein>
    <recommendedName>
        <fullName evidence="4">Translin-associated factor X-interacting protein 1 N-terminal domain-containing protein</fullName>
    </recommendedName>
</protein>
<gene>
    <name evidence="2" type="ORF">SteCoe_29488</name>
</gene>
<name>A0A1R2B689_9CILI</name>
<evidence type="ECO:0008006" key="4">
    <source>
        <dbReference type="Google" id="ProtNLM"/>
    </source>
</evidence>
<comment type="caution">
    <text evidence="2">The sequence shown here is derived from an EMBL/GenBank/DDBJ whole genome shotgun (WGS) entry which is preliminary data.</text>
</comment>
<evidence type="ECO:0000313" key="2">
    <source>
        <dbReference type="EMBL" id="OMJ72150.1"/>
    </source>
</evidence>
<feature type="coiled-coil region" evidence="1">
    <location>
        <begin position="132"/>
        <end position="215"/>
    </location>
</feature>
<keyword evidence="1" id="KW-0175">Coiled coil</keyword>
<evidence type="ECO:0000256" key="1">
    <source>
        <dbReference type="SAM" id="Coils"/>
    </source>
</evidence>
<dbReference type="Proteomes" id="UP000187209">
    <property type="component" value="Unassembled WGS sequence"/>
</dbReference>